<gene>
    <name evidence="2" type="ORF">BKA24_000950</name>
</gene>
<sequence>MSFLHASAQEWAEDHSLAADVRFGRLESIAFQRHPEIYRWFGVDGSSAAERASRPAPSASGRALVWLTAVIAIIGIVAPVGAVAALGGDRFNFFRMDAENSVPLAGVLFIIAALTQLVVLVLWIVRGARWDALVTGIVVVAVIFSGFGLFAMPNSAAYDDFTGWEPWYPAVIASFVISLVSAIAMFARFRVRAPEAVADEPAAPPAVDAVSAAGAAIAALPAAERAAILSDRDNALEILHSRGILDEATLERALGHDLGTLFLLDDSPSGGTR</sequence>
<keyword evidence="1" id="KW-1133">Transmembrane helix</keyword>
<proteinExistence type="predicted"/>
<accession>A0A7W7BQZ3</accession>
<evidence type="ECO:0000313" key="2">
    <source>
        <dbReference type="EMBL" id="MBB4666241.1"/>
    </source>
</evidence>
<dbReference type="EMBL" id="JACHMD010000001">
    <property type="protein sequence ID" value="MBB4666241.1"/>
    <property type="molecule type" value="Genomic_DNA"/>
</dbReference>
<feature type="transmembrane region" description="Helical" evidence="1">
    <location>
        <begin position="63"/>
        <end position="84"/>
    </location>
</feature>
<keyword evidence="1" id="KW-0812">Transmembrane</keyword>
<feature type="transmembrane region" description="Helical" evidence="1">
    <location>
        <begin position="104"/>
        <end position="125"/>
    </location>
</feature>
<feature type="transmembrane region" description="Helical" evidence="1">
    <location>
        <begin position="167"/>
        <end position="187"/>
    </location>
</feature>
<reference evidence="2 3" key="1">
    <citation type="submission" date="2020-08" db="EMBL/GenBank/DDBJ databases">
        <title>Sequencing the genomes of 1000 actinobacteria strains.</title>
        <authorList>
            <person name="Klenk H.-P."/>
        </authorList>
    </citation>
    <scope>NUCLEOTIDE SEQUENCE [LARGE SCALE GENOMIC DNA]</scope>
    <source>
        <strain evidence="2 3">DSM 24947</strain>
    </source>
</reference>
<comment type="caution">
    <text evidence="2">The sequence shown here is derived from an EMBL/GenBank/DDBJ whole genome shotgun (WGS) entry which is preliminary data.</text>
</comment>
<keyword evidence="3" id="KW-1185">Reference proteome</keyword>
<dbReference type="Proteomes" id="UP000573729">
    <property type="component" value="Unassembled WGS sequence"/>
</dbReference>
<dbReference type="AlphaFoldDB" id="A0A7W7BQZ3"/>
<evidence type="ECO:0000313" key="3">
    <source>
        <dbReference type="Proteomes" id="UP000573729"/>
    </source>
</evidence>
<feature type="transmembrane region" description="Helical" evidence="1">
    <location>
        <begin position="132"/>
        <end position="152"/>
    </location>
</feature>
<protein>
    <submittedName>
        <fullName evidence="2">Uncharacterized protein</fullName>
    </submittedName>
</protein>
<evidence type="ECO:0000256" key="1">
    <source>
        <dbReference type="SAM" id="Phobius"/>
    </source>
</evidence>
<keyword evidence="1" id="KW-0472">Membrane</keyword>
<dbReference type="RefSeq" id="WP_184215664.1">
    <property type="nucleotide sequence ID" value="NZ_JACHMD010000001.1"/>
</dbReference>
<organism evidence="2 3">
    <name type="scientific">Microbacterium marinum</name>
    <dbReference type="NCBI Taxonomy" id="421115"/>
    <lineage>
        <taxon>Bacteria</taxon>
        <taxon>Bacillati</taxon>
        <taxon>Actinomycetota</taxon>
        <taxon>Actinomycetes</taxon>
        <taxon>Micrococcales</taxon>
        <taxon>Microbacteriaceae</taxon>
        <taxon>Microbacterium</taxon>
    </lineage>
</organism>
<name>A0A7W7BQZ3_9MICO</name>